<evidence type="ECO:0000313" key="6">
    <source>
        <dbReference type="Proteomes" id="UP001156870"/>
    </source>
</evidence>
<gene>
    <name evidence="5" type="ORF">GCM10007877_23560</name>
</gene>
<dbReference type="SUPFAM" id="SSF51556">
    <property type="entry name" value="Metallo-dependent hydrolases"/>
    <property type="match status" value="1"/>
</dbReference>
<dbReference type="PANTHER" id="PTHR36842:SF2">
    <property type="entry name" value="SLR0505 PROTEIN"/>
    <property type="match status" value="1"/>
</dbReference>
<dbReference type="InterPro" id="IPR011042">
    <property type="entry name" value="6-blade_b-propeller_TolB-like"/>
</dbReference>
<evidence type="ECO:0000256" key="1">
    <source>
        <dbReference type="ARBA" id="ARBA00009820"/>
    </source>
</evidence>
<feature type="region of interest" description="Disordered" evidence="2">
    <location>
        <begin position="274"/>
        <end position="293"/>
    </location>
</feature>
<organism evidence="5 6">
    <name type="scientific">Marinibactrum halimedae</name>
    <dbReference type="NCBI Taxonomy" id="1444977"/>
    <lineage>
        <taxon>Bacteria</taxon>
        <taxon>Pseudomonadati</taxon>
        <taxon>Pseudomonadota</taxon>
        <taxon>Gammaproteobacteria</taxon>
        <taxon>Cellvibrionales</taxon>
        <taxon>Cellvibrionaceae</taxon>
        <taxon>Marinibactrum</taxon>
    </lineage>
</organism>
<evidence type="ECO:0000256" key="3">
    <source>
        <dbReference type="SAM" id="SignalP"/>
    </source>
</evidence>
<feature type="signal peptide" evidence="3">
    <location>
        <begin position="1"/>
        <end position="28"/>
    </location>
</feature>
<dbReference type="Gene3D" id="2.30.40.10">
    <property type="entry name" value="Urease, subunit C, domain 1"/>
    <property type="match status" value="1"/>
</dbReference>
<dbReference type="Gene3D" id="3.40.50.10910">
    <property type="entry name" value="Amidohydrolase"/>
    <property type="match status" value="1"/>
</dbReference>
<dbReference type="SUPFAM" id="SSF82171">
    <property type="entry name" value="DPP6 N-terminal domain-like"/>
    <property type="match status" value="2"/>
</dbReference>
<accession>A0AA37T4F9</accession>
<dbReference type="Pfam" id="PF07676">
    <property type="entry name" value="PD40"/>
    <property type="match status" value="5"/>
</dbReference>
<dbReference type="GO" id="GO:0016810">
    <property type="term" value="F:hydrolase activity, acting on carbon-nitrogen (but not peptide) bonds"/>
    <property type="evidence" value="ECO:0007669"/>
    <property type="project" value="InterPro"/>
</dbReference>
<feature type="region of interest" description="Disordered" evidence="2">
    <location>
        <begin position="430"/>
        <end position="452"/>
    </location>
</feature>
<dbReference type="InterPro" id="IPR011059">
    <property type="entry name" value="Metal-dep_hydrolase_composite"/>
</dbReference>
<feature type="compositionally biased region" description="Low complexity" evidence="2">
    <location>
        <begin position="433"/>
        <end position="444"/>
    </location>
</feature>
<sequence length="1148" mass="127300">MRNRIAHALCGALLSFPLLTASSVSVLAATTETSLTTKAGRPNAQEKNINEESVNEESVNEEKNKAWDVSAPPGQWRDITIDTQTTTWSFIDVSPDGKTLIFDMLGDIYSLPIAGGEATALTQGIEWNFQPTFSPDGKKIAFISDRDGYDNIWVINADGSEPVQITKETRHNIHNPAWSPDSQWIAARKGTVYSRSIPSGEIWMYHINGGAGVELVNHPDGKKAQKSMGEPAYSPDGKYVYYSKDTTPGWVWQYNKDSTGEIFSIKRLELATGKTDTLTGGPGGAVRPTPSPDGKKVAFVKRLSDFNSAIYIKDLASGNEEAVFNKLERDNQETAGSHGNTTSFEWMPNNRDLVFWTAGKIHRLNTETKAISEIPLHVKTTKQVRKTLRYTVDVAPDEFKTKMLRWAQETPDGKTAIFQTLGHLYQSTIENTSSASNSQPQQSSKKQKRLTKQNDHFEFWPALSRDGKRVVYTTWDDQALGTVRTVSSKGGRGKVLVSAPGHYVEPQFSPDGKWVVYRKITGGYLLSPQWSAEPGIYVVSAKGGTPKKITHTGTHPQFSHDGKRILFSSRGDSGLELKSVDLNGFDERVLAKGEKVTSYTVSPDGQWLAFTEHFNAFVMPFTPAGKPLSVSRNTKSVPVKQVSQRAGEFLHWSADSQSLNWSNGPLLYNRPLKDAFVFFEQNGAKEDSEEANIRTVDLGFTVKADKPNSTLALVGANIVTMKNADTQQEIIKNGVVIVEGNRIVSVTTKDNAKVPENAEVIDVTGKTIIPGLVDAHAHGGAGMEEITPEQNWMQYSNLSFGVTTIHDPSNDTSEIFAHAELQKAGKVIGPRTFSTGTILYGANAPGYTSEVNSLEDAEFHIERLKAAGAISVKSYNQLGRRSRQQIIEAAEKHQIMVMPEGGMKLQHNLNQLVDGHTSIEHALPIAHIYDDIKQLWEQVDTGYTPTFGVAYGGISGENYWYDRTDVWMNERLMRYSPKQFVEPRSMRRTHAPDHHYNHFNVATTAKQLRDKGVRVLIGAHGQREGLAAHWEMWMMEQGGFTPWEAIRGATIDGAIHLGMDNDIGSIEPGKLADLVIIDGDPLTDIRQSEMISHTMINGRLYDVSTMNEVASGNYQRQAFFFEKDGGNQLPTATAKAMEAKMQRHHWRH</sequence>
<dbReference type="PANTHER" id="PTHR36842">
    <property type="entry name" value="PROTEIN TOLB HOMOLOG"/>
    <property type="match status" value="1"/>
</dbReference>
<evidence type="ECO:0000313" key="5">
    <source>
        <dbReference type="EMBL" id="GLS26640.1"/>
    </source>
</evidence>
<feature type="region of interest" description="Disordered" evidence="2">
    <location>
        <begin position="50"/>
        <end position="71"/>
    </location>
</feature>
<dbReference type="Gene3D" id="1.20.58.520">
    <property type="entry name" value="Amidohydrolase"/>
    <property type="match status" value="1"/>
</dbReference>
<evidence type="ECO:0000256" key="2">
    <source>
        <dbReference type="SAM" id="MobiDB-lite"/>
    </source>
</evidence>
<dbReference type="AlphaFoldDB" id="A0AA37T4F9"/>
<dbReference type="EMBL" id="BSPD01000056">
    <property type="protein sequence ID" value="GLS26640.1"/>
    <property type="molecule type" value="Genomic_DNA"/>
</dbReference>
<dbReference type="RefSeq" id="WP_232593094.1">
    <property type="nucleotide sequence ID" value="NZ_BSPD01000056.1"/>
</dbReference>
<dbReference type="InterPro" id="IPR006680">
    <property type="entry name" value="Amidohydro-rel"/>
</dbReference>
<dbReference type="Proteomes" id="UP001156870">
    <property type="component" value="Unassembled WGS sequence"/>
</dbReference>
<keyword evidence="3" id="KW-0732">Signal</keyword>
<keyword evidence="6" id="KW-1185">Reference proteome</keyword>
<name>A0AA37T4F9_9GAMM</name>
<reference evidence="5 6" key="1">
    <citation type="journal article" date="2014" name="Int. J. Syst. Evol. Microbiol.">
        <title>Complete genome sequence of Corynebacterium casei LMG S-19264T (=DSM 44701T), isolated from a smear-ripened cheese.</title>
        <authorList>
            <consortium name="US DOE Joint Genome Institute (JGI-PGF)"/>
            <person name="Walter F."/>
            <person name="Albersmeier A."/>
            <person name="Kalinowski J."/>
            <person name="Ruckert C."/>
        </authorList>
    </citation>
    <scope>NUCLEOTIDE SEQUENCE [LARGE SCALE GENOMIC DNA]</scope>
    <source>
        <strain evidence="5 6">NBRC 110095</strain>
    </source>
</reference>
<dbReference type="InterPro" id="IPR011659">
    <property type="entry name" value="WD40"/>
</dbReference>
<evidence type="ECO:0000259" key="4">
    <source>
        <dbReference type="Pfam" id="PF01979"/>
    </source>
</evidence>
<feature type="domain" description="Amidohydrolase-related" evidence="4">
    <location>
        <begin position="1002"/>
        <end position="1100"/>
    </location>
</feature>
<dbReference type="Gene3D" id="3.30.110.90">
    <property type="entry name" value="Amidohydrolase"/>
    <property type="match status" value="1"/>
</dbReference>
<proteinExistence type="inferred from homology"/>
<comment type="similarity">
    <text evidence="1">Belongs to the TolB family.</text>
</comment>
<protein>
    <submittedName>
        <fullName evidence="5">Bifunctional TolB-family protein/amidohydrolase</fullName>
    </submittedName>
</protein>
<comment type="caution">
    <text evidence="5">The sequence shown here is derived from an EMBL/GenBank/DDBJ whole genome shotgun (WGS) entry which is preliminary data.</text>
</comment>
<dbReference type="SUPFAM" id="SSF51338">
    <property type="entry name" value="Composite domain of metallo-dependent hydrolases"/>
    <property type="match status" value="1"/>
</dbReference>
<dbReference type="Pfam" id="PF01979">
    <property type="entry name" value="Amidohydro_1"/>
    <property type="match status" value="1"/>
</dbReference>
<dbReference type="InterPro" id="IPR032466">
    <property type="entry name" value="Metal_Hydrolase"/>
</dbReference>
<dbReference type="Gene3D" id="2.120.10.30">
    <property type="entry name" value="TolB, C-terminal domain"/>
    <property type="match status" value="2"/>
</dbReference>
<feature type="chain" id="PRO_5041320844" evidence="3">
    <location>
        <begin position="29"/>
        <end position="1148"/>
    </location>
</feature>